<evidence type="ECO:0000256" key="1">
    <source>
        <dbReference type="SAM" id="MobiDB-lite"/>
    </source>
</evidence>
<proteinExistence type="predicted"/>
<name>A0A2A4JBN1_HELVI</name>
<feature type="region of interest" description="Disordered" evidence="1">
    <location>
        <begin position="264"/>
        <end position="292"/>
    </location>
</feature>
<sequence>MLNIPAASLDPSPRSVNVALETSFLFEPKDANENISFIKNIKDFLDKLYKILAPQAKQQQKFRSETEPKPERKFFFGFIKDAGEAFLNITSSKIEKAISVIKAEFTKRASDNEDILPSIAPRSNVERHHEDFNDLSHTNGDDIKESLRTMMEDEDSALGGIAKKMNQYYTEDEVKKMYKLLRKFTKYLEADMDTSKVVKEIFQVVFSDKFSSLNVTAQASLVKDFELLVEHMKSSKQQLNQQTTSKRVILPDVEVLFGEKLNTAKTTQPQKEATKDFRRSERKKAKKEEKKKANNEIIVDNLELIVKSLKP</sequence>
<gene>
    <name evidence="2" type="ORF">B5V51_4311</name>
</gene>
<comment type="caution">
    <text evidence="2">The sequence shown here is derived from an EMBL/GenBank/DDBJ whole genome shotgun (WGS) entry which is preliminary data.</text>
</comment>
<organism evidence="2">
    <name type="scientific">Heliothis virescens</name>
    <name type="common">Tobacco budworm moth</name>
    <dbReference type="NCBI Taxonomy" id="7102"/>
    <lineage>
        <taxon>Eukaryota</taxon>
        <taxon>Metazoa</taxon>
        <taxon>Ecdysozoa</taxon>
        <taxon>Arthropoda</taxon>
        <taxon>Hexapoda</taxon>
        <taxon>Insecta</taxon>
        <taxon>Pterygota</taxon>
        <taxon>Neoptera</taxon>
        <taxon>Endopterygota</taxon>
        <taxon>Lepidoptera</taxon>
        <taxon>Glossata</taxon>
        <taxon>Ditrysia</taxon>
        <taxon>Noctuoidea</taxon>
        <taxon>Noctuidae</taxon>
        <taxon>Heliothinae</taxon>
        <taxon>Heliothis</taxon>
    </lineage>
</organism>
<reference evidence="2" key="1">
    <citation type="submission" date="2017-09" db="EMBL/GenBank/DDBJ databases">
        <title>Contemporary evolution of a Lepidopteran species, Heliothis virescens, in response to modern agricultural practices.</title>
        <authorList>
            <person name="Fritz M.L."/>
            <person name="Deyonke A.M."/>
            <person name="Papanicolaou A."/>
            <person name="Micinski S."/>
            <person name="Westbrook J."/>
            <person name="Gould F."/>
        </authorList>
    </citation>
    <scope>NUCLEOTIDE SEQUENCE [LARGE SCALE GENOMIC DNA]</scope>
    <source>
        <strain evidence="2">HvINT-</strain>
        <tissue evidence="2">Whole body</tissue>
    </source>
</reference>
<dbReference type="AlphaFoldDB" id="A0A2A4JBN1"/>
<protein>
    <submittedName>
        <fullName evidence="2">Uncharacterized protein</fullName>
    </submittedName>
</protein>
<evidence type="ECO:0000313" key="2">
    <source>
        <dbReference type="EMBL" id="PCG69259.1"/>
    </source>
</evidence>
<dbReference type="EMBL" id="NWSH01002068">
    <property type="protein sequence ID" value="PCG69259.1"/>
    <property type="molecule type" value="Genomic_DNA"/>
</dbReference>
<accession>A0A2A4JBN1</accession>